<evidence type="ECO:0000313" key="2">
    <source>
        <dbReference type="Proteomes" id="UP000517523"/>
    </source>
</evidence>
<organism evidence="1 2">
    <name type="scientific">Paenibacillus rhizosphaerae</name>
    <dbReference type="NCBI Taxonomy" id="297318"/>
    <lineage>
        <taxon>Bacteria</taxon>
        <taxon>Bacillati</taxon>
        <taxon>Bacillota</taxon>
        <taxon>Bacilli</taxon>
        <taxon>Bacillales</taxon>
        <taxon>Paenibacillaceae</taxon>
        <taxon>Paenibacillus</taxon>
    </lineage>
</organism>
<evidence type="ECO:0000313" key="1">
    <source>
        <dbReference type="EMBL" id="MBB3132018.1"/>
    </source>
</evidence>
<comment type="caution">
    <text evidence="1">The sequence shown here is derived from an EMBL/GenBank/DDBJ whole genome shotgun (WGS) entry which is preliminary data.</text>
</comment>
<dbReference type="EMBL" id="JACHXJ010000011">
    <property type="protein sequence ID" value="MBB3132018.1"/>
    <property type="molecule type" value="Genomic_DNA"/>
</dbReference>
<proteinExistence type="predicted"/>
<reference evidence="1 2" key="1">
    <citation type="submission" date="2020-08" db="EMBL/GenBank/DDBJ databases">
        <title>Genomic Encyclopedia of Type Strains, Phase III (KMG-III): the genomes of soil and plant-associated and newly described type strains.</title>
        <authorList>
            <person name="Whitman W."/>
        </authorList>
    </citation>
    <scope>NUCLEOTIDE SEQUENCE [LARGE SCALE GENOMIC DNA]</scope>
    <source>
        <strain evidence="1 2">CECT 5831</strain>
    </source>
</reference>
<dbReference type="Proteomes" id="UP000517523">
    <property type="component" value="Unassembled WGS sequence"/>
</dbReference>
<gene>
    <name evidence="1" type="ORF">FHS19_006744</name>
</gene>
<accession>A0A839U2X9</accession>
<protein>
    <submittedName>
        <fullName evidence="1">Uncharacterized protein</fullName>
    </submittedName>
</protein>
<dbReference type="AlphaFoldDB" id="A0A839U2X9"/>
<name>A0A839U2X9_9BACL</name>
<sequence>MEESAHPKGVAFQRKFVAHFESDEIDLISSCSGHKTVAFILTRCSVFKDQNLFLSLSPHLSGDFYNISYSPGTLQELFLKSFLPLSINLAKALCFNSKRKTEAKINLS</sequence>